<dbReference type="RefSeq" id="WP_150351040.1">
    <property type="nucleotide sequence ID" value="NZ_CP038095.1"/>
</dbReference>
<evidence type="ECO:0008006" key="3">
    <source>
        <dbReference type="Google" id="ProtNLM"/>
    </source>
</evidence>
<dbReference type="AlphaFoldDB" id="A0A5P2QTD7"/>
<organism evidence="1 2">
    <name type="scientific">Paracoccus yeei</name>
    <dbReference type="NCBI Taxonomy" id="147645"/>
    <lineage>
        <taxon>Bacteria</taxon>
        <taxon>Pseudomonadati</taxon>
        <taxon>Pseudomonadota</taxon>
        <taxon>Alphaproteobacteria</taxon>
        <taxon>Rhodobacterales</taxon>
        <taxon>Paracoccaceae</taxon>
        <taxon>Paracoccus</taxon>
    </lineage>
</organism>
<evidence type="ECO:0000313" key="1">
    <source>
        <dbReference type="EMBL" id="QEU09185.1"/>
    </source>
</evidence>
<accession>A0A5P2QTD7</accession>
<name>A0A5P2QTD7_9RHOB</name>
<proteinExistence type="predicted"/>
<protein>
    <recommendedName>
        <fullName evidence="3">DNA-binding protein</fullName>
    </recommendedName>
</protein>
<dbReference type="EMBL" id="CP044081">
    <property type="protein sequence ID" value="QEU09185.1"/>
    <property type="molecule type" value="Genomic_DNA"/>
</dbReference>
<reference evidence="1 2" key="1">
    <citation type="submission" date="2019-09" db="EMBL/GenBank/DDBJ databases">
        <title>FDA dAtabase for Regulatory Grade micrObial Sequences (FDA-ARGOS): Supporting development and validation of Infectious Disease Dx tests.</title>
        <authorList>
            <person name="Sciortino C."/>
            <person name="Tallon L."/>
            <person name="Sadzewicz L."/>
            <person name="Vavikolanu K."/>
            <person name="Mehta A."/>
            <person name="Aluvathingal J."/>
            <person name="Nadendla S."/>
            <person name="Nandy P."/>
            <person name="Geyer C."/>
            <person name="Yan Y."/>
            <person name="Sichtig H."/>
        </authorList>
    </citation>
    <scope>NUCLEOTIDE SEQUENCE [LARGE SCALE GENOMIC DNA]</scope>
    <source>
        <strain evidence="1 2">FDAARGOS_643</strain>
    </source>
</reference>
<sequence length="203" mass="21765">MAVAIRDNNGFVELKQALTGLQLQGGEQEFARIAAAFLKRHGDRFRPHGRPEPLSASEKVALEMVGVAAGQTDPDPAPLLKATTNHAALVSTALPLAEAAAKLGVTDGRLRQRVREGTLLAVHASDGRSLRIPVFQLTDSGELPGLRAVMRAIRRDVRPLQVAAFFSTPQSDLENADGTPMTPIDWLLAGNDPDPLRELAQSL</sequence>
<dbReference type="Proteomes" id="UP000324507">
    <property type="component" value="Chromosome"/>
</dbReference>
<gene>
    <name evidence="1" type="ORF">FOB51_14900</name>
</gene>
<evidence type="ECO:0000313" key="2">
    <source>
        <dbReference type="Proteomes" id="UP000324507"/>
    </source>
</evidence>